<comment type="caution">
    <text evidence="2">The sequence shown here is derived from an EMBL/GenBank/DDBJ whole genome shotgun (WGS) entry which is preliminary data.</text>
</comment>
<name>A0A937W3U3_UNCTE</name>
<proteinExistence type="predicted"/>
<dbReference type="GO" id="GO:0005829">
    <property type="term" value="C:cytosol"/>
    <property type="evidence" value="ECO:0007669"/>
    <property type="project" value="TreeGrafter"/>
</dbReference>
<evidence type="ECO:0000313" key="2">
    <source>
        <dbReference type="EMBL" id="MBM3226443.1"/>
    </source>
</evidence>
<dbReference type="GO" id="GO:0004497">
    <property type="term" value="F:monooxygenase activity"/>
    <property type="evidence" value="ECO:0007669"/>
    <property type="project" value="UniProtKB-KW"/>
</dbReference>
<protein>
    <submittedName>
        <fullName evidence="2">Antibiotic biosynthesis monooxygenase</fullName>
    </submittedName>
</protein>
<dbReference type="PANTHER" id="PTHR33336">
    <property type="entry name" value="QUINOL MONOOXYGENASE YGIN-RELATED"/>
    <property type="match status" value="1"/>
</dbReference>
<organism evidence="2 3">
    <name type="scientific">Tectimicrobiota bacterium</name>
    <dbReference type="NCBI Taxonomy" id="2528274"/>
    <lineage>
        <taxon>Bacteria</taxon>
        <taxon>Pseudomonadati</taxon>
        <taxon>Nitrospinota/Tectimicrobiota group</taxon>
        <taxon>Candidatus Tectimicrobiota</taxon>
    </lineage>
</organism>
<gene>
    <name evidence="2" type="ORF">FJZ47_21985</name>
</gene>
<dbReference type="PANTHER" id="PTHR33336:SF1">
    <property type="entry name" value="(4S)-4-HYDROXY-5-PHOSPHONOOXYPENTANE-2,3-DIONE ISOMERASE"/>
    <property type="match status" value="1"/>
</dbReference>
<dbReference type="SUPFAM" id="SSF54909">
    <property type="entry name" value="Dimeric alpha+beta barrel"/>
    <property type="match status" value="1"/>
</dbReference>
<dbReference type="Pfam" id="PF03992">
    <property type="entry name" value="ABM"/>
    <property type="match status" value="1"/>
</dbReference>
<reference evidence="2" key="1">
    <citation type="submission" date="2019-03" db="EMBL/GenBank/DDBJ databases">
        <title>Lake Tanganyika Metagenome-Assembled Genomes (MAGs).</title>
        <authorList>
            <person name="Tran P."/>
        </authorList>
    </citation>
    <scope>NUCLEOTIDE SEQUENCE</scope>
    <source>
        <strain evidence="2">K_DeepCast_65m_m2_066</strain>
    </source>
</reference>
<dbReference type="Proteomes" id="UP000712673">
    <property type="component" value="Unassembled WGS sequence"/>
</dbReference>
<dbReference type="AlphaFoldDB" id="A0A937W3U3"/>
<keyword evidence="2" id="KW-0503">Monooxygenase</keyword>
<dbReference type="InterPro" id="IPR011008">
    <property type="entry name" value="Dimeric_a/b-barrel"/>
</dbReference>
<evidence type="ECO:0000313" key="3">
    <source>
        <dbReference type="Proteomes" id="UP000712673"/>
    </source>
</evidence>
<dbReference type="PROSITE" id="PS51725">
    <property type="entry name" value="ABM"/>
    <property type="match status" value="1"/>
</dbReference>
<dbReference type="EMBL" id="VGLS01000911">
    <property type="protein sequence ID" value="MBM3226443.1"/>
    <property type="molecule type" value="Genomic_DNA"/>
</dbReference>
<keyword evidence="2" id="KW-0560">Oxidoreductase</keyword>
<sequence length="113" mass="13075">MYAIFVTIKIKPGFAEQFKAASLGDAQGSVRDEPGCVRFDMHQSTTDPNTFHLYEVYENQDAHMNAHRSAPHYQKWRETVQDWFDGEPQRVAMNTVFPSDAGWRKQKPGLLNW</sequence>
<dbReference type="InterPro" id="IPR007138">
    <property type="entry name" value="ABM_dom"/>
</dbReference>
<feature type="domain" description="ABM" evidence="1">
    <location>
        <begin position="2"/>
        <end position="93"/>
    </location>
</feature>
<evidence type="ECO:0000259" key="1">
    <source>
        <dbReference type="PROSITE" id="PS51725"/>
    </source>
</evidence>
<accession>A0A937W3U3</accession>
<dbReference type="Gene3D" id="3.30.70.100">
    <property type="match status" value="1"/>
</dbReference>
<dbReference type="InterPro" id="IPR050744">
    <property type="entry name" value="AI-2_Isomerase_LsrG"/>
</dbReference>